<sequence length="81" mass="9585">MTKRDKSIERFLSCPKDYEWRELVKLLQGFGYEVREGSGSRKKFRCAGRADICLHEPHPKPTVKLYILRLVRHQLQEEGLL</sequence>
<name>A0A2R8APV7_9RHOB</name>
<dbReference type="Pfam" id="PF07927">
    <property type="entry name" value="HicA_toxin"/>
    <property type="match status" value="1"/>
</dbReference>
<accession>A0A2R8APV7</accession>
<dbReference type="Proteomes" id="UP000244904">
    <property type="component" value="Unassembled WGS sequence"/>
</dbReference>
<proteinExistence type="predicted"/>
<keyword evidence="2" id="KW-1185">Reference proteome</keyword>
<dbReference type="OrthoDB" id="73001at2"/>
<reference evidence="2" key="1">
    <citation type="submission" date="2018-03" db="EMBL/GenBank/DDBJ databases">
        <authorList>
            <person name="Rodrigo-Torres L."/>
            <person name="Arahal R. D."/>
            <person name="Lucena T."/>
        </authorList>
    </citation>
    <scope>NUCLEOTIDE SEQUENCE [LARGE SCALE GENOMIC DNA]</scope>
    <source>
        <strain evidence="2">CECT 8871</strain>
    </source>
</reference>
<dbReference type="SUPFAM" id="SSF54786">
    <property type="entry name" value="YcfA/nrd intein domain"/>
    <property type="match status" value="1"/>
</dbReference>
<evidence type="ECO:0000313" key="2">
    <source>
        <dbReference type="Proteomes" id="UP000244904"/>
    </source>
</evidence>
<dbReference type="AlphaFoldDB" id="A0A2R8APV7"/>
<dbReference type="EMBL" id="OMOJ01000001">
    <property type="protein sequence ID" value="SPF78063.1"/>
    <property type="molecule type" value="Genomic_DNA"/>
</dbReference>
<dbReference type="GO" id="GO:0003729">
    <property type="term" value="F:mRNA binding"/>
    <property type="evidence" value="ECO:0007669"/>
    <property type="project" value="InterPro"/>
</dbReference>
<evidence type="ECO:0000313" key="1">
    <source>
        <dbReference type="EMBL" id="SPF78063.1"/>
    </source>
</evidence>
<gene>
    <name evidence="1" type="ORF">PRI8871_00652</name>
</gene>
<protein>
    <recommendedName>
        <fullName evidence="3">HicA protein</fullName>
    </recommendedName>
</protein>
<evidence type="ECO:0008006" key="3">
    <source>
        <dbReference type="Google" id="ProtNLM"/>
    </source>
</evidence>
<dbReference type="RefSeq" id="WP_108884740.1">
    <property type="nucleotide sequence ID" value="NZ_OMOJ01000001.1"/>
</dbReference>
<organism evidence="1 2">
    <name type="scientific">Pseudoprimorskyibacter insulae</name>
    <dbReference type="NCBI Taxonomy" id="1695997"/>
    <lineage>
        <taxon>Bacteria</taxon>
        <taxon>Pseudomonadati</taxon>
        <taxon>Pseudomonadota</taxon>
        <taxon>Alphaproteobacteria</taxon>
        <taxon>Rhodobacterales</taxon>
        <taxon>Paracoccaceae</taxon>
        <taxon>Pseudoprimorskyibacter</taxon>
    </lineage>
</organism>
<dbReference type="InterPro" id="IPR012933">
    <property type="entry name" value="HicA_mRNA_interferase"/>
</dbReference>